<feature type="compositionally biased region" description="Low complexity" evidence="1">
    <location>
        <begin position="47"/>
        <end position="65"/>
    </location>
</feature>
<name>A0AA38PJZ2_9AGAR</name>
<dbReference type="EMBL" id="MU805955">
    <property type="protein sequence ID" value="KAJ3844343.1"/>
    <property type="molecule type" value="Genomic_DNA"/>
</dbReference>
<comment type="caution">
    <text evidence="2">The sequence shown here is derived from an EMBL/GenBank/DDBJ whole genome shotgun (WGS) entry which is preliminary data.</text>
</comment>
<evidence type="ECO:0000313" key="2">
    <source>
        <dbReference type="EMBL" id="KAJ3844343.1"/>
    </source>
</evidence>
<evidence type="ECO:0000256" key="1">
    <source>
        <dbReference type="SAM" id="MobiDB-lite"/>
    </source>
</evidence>
<sequence length="352" mass="38524">MVNNRNNFARKMNQSPSSRDLSPLNIPPKAQSSSTFKSNDPIPPSGTTPSSSAQTGSSTTSASSSLFEHDINTATSAQTSATQHSPGSKPENLFARYQSLKTDGSPVSPELKAHAQLLWQTRQIVDAIRRTCIILEESTKIAAVTGPAIMINDELKKIQSSLHEQKAMHDNQLQLLEQKLSSQLEEAIKGSLRKKALEAVKDQVRQKIVDSVNKELHLQLPLALHVQTNQHHPQMLEISASLHNSEARAANANIRTAQDPLHALWPPSGKKLEAHHKFPNTVRALADLSAKDVDLLLGIYNIVVHDHDGGSVDLADKKNYFLNFIGVRLRIILTPTSKDSTKGSSFVISACQ</sequence>
<dbReference type="AlphaFoldDB" id="A0AA38PJZ2"/>
<evidence type="ECO:0000313" key="3">
    <source>
        <dbReference type="Proteomes" id="UP001163846"/>
    </source>
</evidence>
<gene>
    <name evidence="2" type="ORF">F5878DRAFT_602218</name>
</gene>
<protein>
    <submittedName>
        <fullName evidence="2">Uncharacterized protein</fullName>
    </submittedName>
</protein>
<reference evidence="2" key="1">
    <citation type="submission" date="2022-08" db="EMBL/GenBank/DDBJ databases">
        <authorList>
            <consortium name="DOE Joint Genome Institute"/>
            <person name="Min B."/>
            <person name="Riley R."/>
            <person name="Sierra-Patev S."/>
            <person name="Naranjo-Ortiz M."/>
            <person name="Looney B."/>
            <person name="Konkel Z."/>
            <person name="Slot J.C."/>
            <person name="Sakamoto Y."/>
            <person name="Steenwyk J.L."/>
            <person name="Rokas A."/>
            <person name="Carro J."/>
            <person name="Camarero S."/>
            <person name="Ferreira P."/>
            <person name="Molpeceres G."/>
            <person name="Ruiz-Duenas F.J."/>
            <person name="Serrano A."/>
            <person name="Henrissat B."/>
            <person name="Drula E."/>
            <person name="Hughes K.W."/>
            <person name="Mata J.L."/>
            <person name="Ishikawa N.K."/>
            <person name="Vargas-Isla R."/>
            <person name="Ushijima S."/>
            <person name="Smith C.A."/>
            <person name="Ahrendt S."/>
            <person name="Andreopoulos W."/>
            <person name="He G."/>
            <person name="Labutti K."/>
            <person name="Lipzen A."/>
            <person name="Ng V."/>
            <person name="Sandor L."/>
            <person name="Barry K."/>
            <person name="Martinez A.T."/>
            <person name="Xiao Y."/>
            <person name="Gibbons J.G."/>
            <person name="Terashima K."/>
            <person name="Hibbett D.S."/>
            <person name="Grigoriev I.V."/>
        </authorList>
    </citation>
    <scope>NUCLEOTIDE SEQUENCE</scope>
    <source>
        <strain evidence="2">TFB9207</strain>
    </source>
</reference>
<accession>A0AA38PJZ2</accession>
<proteinExistence type="predicted"/>
<dbReference type="Proteomes" id="UP001163846">
    <property type="component" value="Unassembled WGS sequence"/>
</dbReference>
<organism evidence="2 3">
    <name type="scientific">Lentinula raphanica</name>
    <dbReference type="NCBI Taxonomy" id="153919"/>
    <lineage>
        <taxon>Eukaryota</taxon>
        <taxon>Fungi</taxon>
        <taxon>Dikarya</taxon>
        <taxon>Basidiomycota</taxon>
        <taxon>Agaricomycotina</taxon>
        <taxon>Agaricomycetes</taxon>
        <taxon>Agaricomycetidae</taxon>
        <taxon>Agaricales</taxon>
        <taxon>Marasmiineae</taxon>
        <taxon>Omphalotaceae</taxon>
        <taxon>Lentinula</taxon>
    </lineage>
</organism>
<feature type="region of interest" description="Disordered" evidence="1">
    <location>
        <begin position="1"/>
        <end position="65"/>
    </location>
</feature>
<feature type="compositionally biased region" description="Polar residues" evidence="1">
    <location>
        <begin position="1"/>
        <end position="20"/>
    </location>
</feature>
<keyword evidence="3" id="KW-1185">Reference proteome</keyword>